<keyword evidence="7 16" id="KW-0547">Nucleotide-binding</keyword>
<feature type="transmembrane region" description="Helical" evidence="16">
    <location>
        <begin position="144"/>
        <end position="165"/>
    </location>
</feature>
<dbReference type="GO" id="GO:0016887">
    <property type="term" value="F:ATP hydrolysis activity"/>
    <property type="evidence" value="ECO:0007669"/>
    <property type="project" value="InterPro"/>
</dbReference>
<dbReference type="NCBIfam" id="TIGR01494">
    <property type="entry name" value="ATPase_P-type"/>
    <property type="match status" value="1"/>
</dbReference>
<evidence type="ECO:0000313" key="19">
    <source>
        <dbReference type="Proteomes" id="UP000502377"/>
    </source>
</evidence>
<evidence type="ECO:0000256" key="10">
    <source>
        <dbReference type="ARBA" id="ARBA00022989"/>
    </source>
</evidence>
<dbReference type="InterPro" id="IPR018303">
    <property type="entry name" value="ATPase_P-typ_P_site"/>
</dbReference>
<protein>
    <recommendedName>
        <fullName evidence="14">Copper-transporting ATPase</fullName>
        <ecNumber evidence="13">7.2.2.9</ecNumber>
    </recommendedName>
</protein>
<dbReference type="Pfam" id="PF00122">
    <property type="entry name" value="E1-E2_ATPase"/>
    <property type="match status" value="1"/>
</dbReference>
<feature type="transmembrane region" description="Helical" evidence="16">
    <location>
        <begin position="359"/>
        <end position="385"/>
    </location>
</feature>
<dbReference type="PROSITE" id="PS50846">
    <property type="entry name" value="HMA_2"/>
    <property type="match status" value="1"/>
</dbReference>
<evidence type="ECO:0000256" key="3">
    <source>
        <dbReference type="ARBA" id="ARBA00006024"/>
    </source>
</evidence>
<evidence type="ECO:0000256" key="7">
    <source>
        <dbReference type="ARBA" id="ARBA00022741"/>
    </source>
</evidence>
<keyword evidence="5 16" id="KW-0812">Transmembrane</keyword>
<dbReference type="FunFam" id="2.70.150.10:FF:000002">
    <property type="entry name" value="Copper-transporting ATPase 1, putative"/>
    <property type="match status" value="1"/>
</dbReference>
<keyword evidence="16" id="KW-1003">Cell membrane</keyword>
<dbReference type="InterPro" id="IPR027256">
    <property type="entry name" value="P-typ_ATPase_IB"/>
</dbReference>
<accession>A0A6G5QL30</accession>
<feature type="transmembrane region" description="Helical" evidence="16">
    <location>
        <begin position="85"/>
        <end position="102"/>
    </location>
</feature>
<dbReference type="InterPro" id="IPR001757">
    <property type="entry name" value="P_typ_ATPase"/>
</dbReference>
<keyword evidence="9" id="KW-1278">Translocase</keyword>
<evidence type="ECO:0000256" key="4">
    <source>
        <dbReference type="ARBA" id="ARBA00022553"/>
    </source>
</evidence>
<evidence type="ECO:0000256" key="8">
    <source>
        <dbReference type="ARBA" id="ARBA00022840"/>
    </source>
</evidence>
<gene>
    <name evidence="18" type="primary">copA</name>
    <name evidence="18" type="ORF">CRECT_0613</name>
</gene>
<name>A0A6G5QL30_CAMRE</name>
<evidence type="ECO:0000256" key="6">
    <source>
        <dbReference type="ARBA" id="ARBA00022723"/>
    </source>
</evidence>
<evidence type="ECO:0000256" key="1">
    <source>
        <dbReference type="ARBA" id="ARBA00004127"/>
    </source>
</evidence>
<dbReference type="KEGG" id="crx:CRECT_0613"/>
<dbReference type="Gene3D" id="2.70.150.10">
    <property type="entry name" value="Calcium-transporting ATPase, cytoplasmic transduction domain A"/>
    <property type="match status" value="1"/>
</dbReference>
<evidence type="ECO:0000313" key="18">
    <source>
        <dbReference type="EMBL" id="QCD46302.1"/>
    </source>
</evidence>
<evidence type="ECO:0000259" key="17">
    <source>
        <dbReference type="PROSITE" id="PS50846"/>
    </source>
</evidence>
<dbReference type="Gene3D" id="3.40.50.1000">
    <property type="entry name" value="HAD superfamily/HAD-like"/>
    <property type="match status" value="1"/>
</dbReference>
<evidence type="ECO:0000256" key="16">
    <source>
        <dbReference type="RuleBase" id="RU362081"/>
    </source>
</evidence>
<comment type="catalytic activity">
    <reaction evidence="15">
        <text>Cu(2+)(in) + ATP + H2O = Cu(2+)(out) + ADP + phosphate + H(+)</text>
        <dbReference type="Rhea" id="RHEA:10376"/>
        <dbReference type="ChEBI" id="CHEBI:15377"/>
        <dbReference type="ChEBI" id="CHEBI:15378"/>
        <dbReference type="ChEBI" id="CHEBI:29036"/>
        <dbReference type="ChEBI" id="CHEBI:30616"/>
        <dbReference type="ChEBI" id="CHEBI:43474"/>
        <dbReference type="ChEBI" id="CHEBI:456216"/>
        <dbReference type="EC" id="7.2.2.9"/>
    </reaction>
</comment>
<keyword evidence="10 16" id="KW-1133">Transmembrane helix</keyword>
<feature type="transmembrane region" description="Helical" evidence="16">
    <location>
        <begin position="177"/>
        <end position="196"/>
    </location>
</feature>
<evidence type="ECO:0000256" key="9">
    <source>
        <dbReference type="ARBA" id="ARBA00022967"/>
    </source>
</evidence>
<dbReference type="GO" id="GO:0005886">
    <property type="term" value="C:plasma membrane"/>
    <property type="evidence" value="ECO:0007669"/>
    <property type="project" value="UniProtKB-SubCell"/>
</dbReference>
<dbReference type="Pfam" id="PF00702">
    <property type="entry name" value="Hydrolase"/>
    <property type="match status" value="1"/>
</dbReference>
<dbReference type="Pfam" id="PF00403">
    <property type="entry name" value="HMA"/>
    <property type="match status" value="1"/>
</dbReference>
<dbReference type="InterPro" id="IPR023214">
    <property type="entry name" value="HAD_sf"/>
</dbReference>
<dbReference type="InterPro" id="IPR023298">
    <property type="entry name" value="ATPase_P-typ_TM_dom_sf"/>
</dbReference>
<dbReference type="CDD" id="cd02094">
    <property type="entry name" value="P-type_ATPase_Cu-like"/>
    <property type="match status" value="1"/>
</dbReference>
<dbReference type="NCBIfam" id="TIGR01511">
    <property type="entry name" value="ATPase-IB1_Cu"/>
    <property type="match status" value="1"/>
</dbReference>
<evidence type="ECO:0000256" key="12">
    <source>
        <dbReference type="ARBA" id="ARBA00037143"/>
    </source>
</evidence>
<dbReference type="NCBIfam" id="TIGR01525">
    <property type="entry name" value="ATPase-IB_hvy"/>
    <property type="match status" value="1"/>
</dbReference>
<reference evidence="18 19" key="1">
    <citation type="submission" date="2016-07" db="EMBL/GenBank/DDBJ databases">
        <title>Comparative genomics of the Campylobacter concisus group.</title>
        <authorList>
            <person name="Miller W.G."/>
            <person name="Yee E."/>
            <person name="Chapman M.H."/>
            <person name="Huynh S."/>
            <person name="Bono J.L."/>
            <person name="On S.L.W."/>
            <person name="StLeger J."/>
            <person name="Foster G."/>
            <person name="Parker C.T."/>
        </authorList>
    </citation>
    <scope>NUCLEOTIDE SEQUENCE [LARGE SCALE GENOMIC DNA]</scope>
    <source>
        <strain evidence="18 19">ATCC 33238</strain>
    </source>
</reference>
<keyword evidence="6 16" id="KW-0479">Metal-binding</keyword>
<feature type="transmembrane region" description="Helical" evidence="16">
    <location>
        <begin position="114"/>
        <end position="132"/>
    </location>
</feature>
<dbReference type="InterPro" id="IPR044492">
    <property type="entry name" value="P_typ_ATPase_HD_dom"/>
</dbReference>
<dbReference type="GO" id="GO:0055070">
    <property type="term" value="P:copper ion homeostasis"/>
    <property type="evidence" value="ECO:0007669"/>
    <property type="project" value="TreeGrafter"/>
</dbReference>
<dbReference type="InterPro" id="IPR008250">
    <property type="entry name" value="ATPase_P-typ_transduc_dom_A_sf"/>
</dbReference>
<dbReference type="Gene3D" id="3.30.70.100">
    <property type="match status" value="1"/>
</dbReference>
<dbReference type="InterPro" id="IPR059000">
    <property type="entry name" value="ATPase_P-type_domA"/>
</dbReference>
<comment type="subcellular location">
    <subcellularLocation>
        <location evidence="2 16">Cell membrane</location>
    </subcellularLocation>
    <subcellularLocation>
        <location evidence="1">Endomembrane system</location>
        <topology evidence="1">Multi-pass membrane protein</topology>
    </subcellularLocation>
</comment>
<dbReference type="EMBL" id="CP012543">
    <property type="protein sequence ID" value="QCD46302.1"/>
    <property type="molecule type" value="Genomic_DNA"/>
</dbReference>
<dbReference type="SUPFAM" id="SSF81665">
    <property type="entry name" value="Calcium ATPase, transmembrane domain M"/>
    <property type="match status" value="1"/>
</dbReference>
<feature type="transmembrane region" description="Helical" evidence="16">
    <location>
        <begin position="667"/>
        <end position="689"/>
    </location>
</feature>
<dbReference type="GO" id="GO:0005507">
    <property type="term" value="F:copper ion binding"/>
    <property type="evidence" value="ECO:0007669"/>
    <property type="project" value="TreeGrafter"/>
</dbReference>
<keyword evidence="8 16" id="KW-0067">ATP-binding</keyword>
<keyword evidence="4" id="KW-0597">Phosphoprotein</keyword>
<evidence type="ECO:0000256" key="14">
    <source>
        <dbReference type="ARBA" id="ARBA00040690"/>
    </source>
</evidence>
<evidence type="ECO:0000256" key="5">
    <source>
        <dbReference type="ARBA" id="ARBA00022692"/>
    </source>
</evidence>
<dbReference type="PROSITE" id="PS01229">
    <property type="entry name" value="COF_2"/>
    <property type="match status" value="1"/>
</dbReference>
<keyword evidence="11 16" id="KW-0472">Membrane</keyword>
<organism evidence="18 19">
    <name type="scientific">Campylobacter rectus</name>
    <name type="common">Wolinella recta</name>
    <dbReference type="NCBI Taxonomy" id="203"/>
    <lineage>
        <taxon>Bacteria</taxon>
        <taxon>Pseudomonadati</taxon>
        <taxon>Campylobacterota</taxon>
        <taxon>Epsilonproteobacteria</taxon>
        <taxon>Campylobacterales</taxon>
        <taxon>Campylobacteraceae</taxon>
        <taxon>Campylobacter</taxon>
    </lineage>
</organism>
<dbReference type="GO" id="GO:0012505">
    <property type="term" value="C:endomembrane system"/>
    <property type="evidence" value="ECO:0007669"/>
    <property type="project" value="UniProtKB-SubCell"/>
</dbReference>
<evidence type="ECO:0000256" key="13">
    <source>
        <dbReference type="ARBA" id="ARBA00038904"/>
    </source>
</evidence>
<dbReference type="SUPFAM" id="SSF55008">
    <property type="entry name" value="HMA, heavy metal-associated domain"/>
    <property type="match status" value="1"/>
</dbReference>
<feature type="domain" description="HMA" evidence="17">
    <location>
        <begin position="3"/>
        <end position="68"/>
    </location>
</feature>
<dbReference type="GO" id="GO:0005524">
    <property type="term" value="F:ATP binding"/>
    <property type="evidence" value="ECO:0007669"/>
    <property type="project" value="UniProtKB-UniRule"/>
</dbReference>
<proteinExistence type="inferred from homology"/>
<dbReference type="InterPro" id="IPR006121">
    <property type="entry name" value="HMA_dom"/>
</dbReference>
<dbReference type="SUPFAM" id="SSF56784">
    <property type="entry name" value="HAD-like"/>
    <property type="match status" value="1"/>
</dbReference>
<feature type="transmembrane region" description="Helical" evidence="16">
    <location>
        <begin position="695"/>
        <end position="713"/>
    </location>
</feature>
<dbReference type="EC" id="7.2.2.9" evidence="13"/>
<dbReference type="PRINTS" id="PR00119">
    <property type="entry name" value="CATATPASE"/>
</dbReference>
<sequence>MMQNIKLNIAGMTCVNCSNAIERVTKKIAGVLDAKVSFANGSGEFIVENAEVQAAIEEKIKKLGYGVAKDLAEFEAKREKHILNLRRNFLAAAAISAVIMALEMSEQPSTAKSAIMLALAFIAITTCGRGFFIHAYGALKNKNFDMNVLVALGTSTAFAYSLGVFVAGERLPENMRYLYVSGAAMITAFVLLGKFLEERSKARAGDYIKSLMDMSPKTALVLQKDGSALEVDAASLKIGDITVVKSGYAVPCDGVVINGGAEIDASMLTGESLPVYKKQGDEVNAGTINLNGYINVKVTKLANQTLLSQILELLSDASSKKMPISRFADRVANIFVPSVIAIAVVTFCAWFALTGNALQGVLSAVCVLIISCPCALGLATPIAIVSSLSLGAKNGILIKNPEVLEVLGSVKYAVFDKTGTLTKGEISVNFTDINDENLAKIAALEAKSSHPISAAIVRYANELGLKILGDEKGFENIAGRGVKSEDDSVIAGNEAFLSELGVEISAQAKEQIAKAQNEGNGVVLAAVDKIYVGFIALSDTVKEDAAQAMQSLKEAGVTPVMLTGDNAFTAKNVAGKLGVEKVFADMLPNEKFETIKRLQEEGGVLFVGDGINDAAPLKQANAGIAMSSGADIAKEAGDVVLVKNDLKSAVATINLAKETMKTIRQNLFWAFVYNAVCIPVAAGVLAPLGLMLTPVYGAAAMCFSSVTVVLNSIRLRFKQI</sequence>
<dbReference type="GO" id="GO:0043682">
    <property type="term" value="F:P-type divalent copper transporter activity"/>
    <property type="evidence" value="ECO:0007669"/>
    <property type="project" value="UniProtKB-EC"/>
</dbReference>
<evidence type="ECO:0000256" key="11">
    <source>
        <dbReference type="ARBA" id="ARBA00023136"/>
    </source>
</evidence>
<dbReference type="SFLD" id="SFLDF00027">
    <property type="entry name" value="p-type_atpase"/>
    <property type="match status" value="1"/>
</dbReference>
<comment type="similarity">
    <text evidence="3 16">Belongs to the cation transport ATPase (P-type) (TC 3.A.3) family. Type IB subfamily.</text>
</comment>
<dbReference type="PANTHER" id="PTHR43520:SF8">
    <property type="entry name" value="P-TYPE CU(+) TRANSPORTER"/>
    <property type="match status" value="1"/>
</dbReference>
<dbReference type="PROSITE" id="PS00154">
    <property type="entry name" value="ATPASE_E1_E2"/>
    <property type="match status" value="1"/>
</dbReference>
<dbReference type="PRINTS" id="PR00943">
    <property type="entry name" value="CUATPASE"/>
</dbReference>
<dbReference type="SFLD" id="SFLDG00002">
    <property type="entry name" value="C1.7:_P-type_atpase_like"/>
    <property type="match status" value="1"/>
</dbReference>
<dbReference type="CDD" id="cd00371">
    <property type="entry name" value="HMA"/>
    <property type="match status" value="1"/>
</dbReference>
<dbReference type="InterPro" id="IPR023299">
    <property type="entry name" value="ATPase_P-typ_cyto_dom_N"/>
</dbReference>
<dbReference type="Gene3D" id="3.40.1110.10">
    <property type="entry name" value="Calcium-transporting ATPase, cytoplasmic domain N"/>
    <property type="match status" value="1"/>
</dbReference>
<dbReference type="SFLD" id="SFLDS00003">
    <property type="entry name" value="Haloacid_Dehalogenase"/>
    <property type="match status" value="1"/>
</dbReference>
<dbReference type="PANTHER" id="PTHR43520">
    <property type="entry name" value="ATP7, ISOFORM B"/>
    <property type="match status" value="1"/>
</dbReference>
<dbReference type="InterPro" id="IPR036163">
    <property type="entry name" value="HMA_dom_sf"/>
</dbReference>
<evidence type="ECO:0000256" key="15">
    <source>
        <dbReference type="ARBA" id="ARBA00047424"/>
    </source>
</evidence>
<comment type="function">
    <text evidence="12">Probably involved in copper export.</text>
</comment>
<dbReference type="AlphaFoldDB" id="A0A6G5QL30"/>
<feature type="transmembrane region" description="Helical" evidence="16">
    <location>
        <begin position="331"/>
        <end position="353"/>
    </location>
</feature>
<dbReference type="SUPFAM" id="SSF81653">
    <property type="entry name" value="Calcium ATPase, transduction domain A"/>
    <property type="match status" value="1"/>
</dbReference>
<dbReference type="Proteomes" id="UP000502377">
    <property type="component" value="Chromosome"/>
</dbReference>
<dbReference type="InterPro" id="IPR036412">
    <property type="entry name" value="HAD-like_sf"/>
</dbReference>
<evidence type="ECO:0000256" key="2">
    <source>
        <dbReference type="ARBA" id="ARBA00004236"/>
    </source>
</evidence>